<dbReference type="InterPro" id="IPR029787">
    <property type="entry name" value="Nucleotide_cyclase"/>
</dbReference>
<keyword evidence="1" id="KW-0812">Transmembrane</keyword>
<dbReference type="SMART" id="SM00267">
    <property type="entry name" value="GGDEF"/>
    <property type="match status" value="1"/>
</dbReference>
<feature type="transmembrane region" description="Helical" evidence="1">
    <location>
        <begin position="131"/>
        <end position="149"/>
    </location>
</feature>
<dbReference type="Proteomes" id="UP000600547">
    <property type="component" value="Unassembled WGS sequence"/>
</dbReference>
<dbReference type="GO" id="GO:0052621">
    <property type="term" value="F:diguanylate cyclase activity"/>
    <property type="evidence" value="ECO:0007669"/>
    <property type="project" value="TreeGrafter"/>
</dbReference>
<dbReference type="GO" id="GO:0005886">
    <property type="term" value="C:plasma membrane"/>
    <property type="evidence" value="ECO:0007669"/>
    <property type="project" value="TreeGrafter"/>
</dbReference>
<dbReference type="AlphaFoldDB" id="A0A8H9L6M6"/>
<feature type="domain" description="GGDEF" evidence="2">
    <location>
        <begin position="224"/>
        <end position="355"/>
    </location>
</feature>
<dbReference type="PANTHER" id="PTHR45138:SF24">
    <property type="entry name" value="DIGUANYLATE CYCLASE DGCC-RELATED"/>
    <property type="match status" value="1"/>
</dbReference>
<accession>A0A8H9L6M6</accession>
<feature type="transmembrane region" description="Helical" evidence="1">
    <location>
        <begin position="55"/>
        <end position="74"/>
    </location>
</feature>
<dbReference type="GO" id="GO:0043709">
    <property type="term" value="P:cell adhesion involved in single-species biofilm formation"/>
    <property type="evidence" value="ECO:0007669"/>
    <property type="project" value="TreeGrafter"/>
</dbReference>
<dbReference type="EMBL" id="BMQG01000005">
    <property type="protein sequence ID" value="GGM41592.1"/>
    <property type="molecule type" value="Genomic_DNA"/>
</dbReference>
<proteinExistence type="predicted"/>
<keyword evidence="1" id="KW-0472">Membrane</keyword>
<dbReference type="PROSITE" id="PS50887">
    <property type="entry name" value="GGDEF"/>
    <property type="match status" value="1"/>
</dbReference>
<dbReference type="InterPro" id="IPR000160">
    <property type="entry name" value="GGDEF_dom"/>
</dbReference>
<dbReference type="Pfam" id="PF00990">
    <property type="entry name" value="GGDEF"/>
    <property type="match status" value="1"/>
</dbReference>
<organism evidence="3 4">
    <name type="scientific">Deinococcus arenae</name>
    <dbReference type="NCBI Taxonomy" id="1452751"/>
    <lineage>
        <taxon>Bacteria</taxon>
        <taxon>Thermotogati</taxon>
        <taxon>Deinococcota</taxon>
        <taxon>Deinococci</taxon>
        <taxon>Deinococcales</taxon>
        <taxon>Deinococcaceae</taxon>
        <taxon>Deinococcus</taxon>
    </lineage>
</organism>
<keyword evidence="4" id="KW-1185">Reference proteome</keyword>
<keyword evidence="1" id="KW-1133">Transmembrane helix</keyword>
<dbReference type="Gene3D" id="3.30.70.270">
    <property type="match status" value="1"/>
</dbReference>
<reference evidence="4" key="1">
    <citation type="journal article" date="2019" name="Int. J. Syst. Evol. Microbiol.">
        <title>The Global Catalogue of Microorganisms (GCM) 10K type strain sequencing project: providing services to taxonomists for standard genome sequencing and annotation.</title>
        <authorList>
            <consortium name="The Broad Institute Genomics Platform"/>
            <consortium name="The Broad Institute Genome Sequencing Center for Infectious Disease"/>
            <person name="Wu L."/>
            <person name="Ma J."/>
        </authorList>
    </citation>
    <scope>NUCLEOTIDE SEQUENCE [LARGE SCALE GENOMIC DNA]</scope>
    <source>
        <strain evidence="4">JCM 31047</strain>
    </source>
</reference>
<name>A0A8H9L6M6_9DEIO</name>
<dbReference type="SUPFAM" id="SSF55073">
    <property type="entry name" value="Nucleotide cyclase"/>
    <property type="match status" value="1"/>
</dbReference>
<evidence type="ECO:0000313" key="4">
    <source>
        <dbReference type="Proteomes" id="UP000600547"/>
    </source>
</evidence>
<feature type="transmembrane region" description="Helical" evidence="1">
    <location>
        <begin position="86"/>
        <end position="111"/>
    </location>
</feature>
<evidence type="ECO:0000313" key="3">
    <source>
        <dbReference type="EMBL" id="GGM41592.1"/>
    </source>
</evidence>
<dbReference type="InterPro" id="IPR050469">
    <property type="entry name" value="Diguanylate_Cyclase"/>
</dbReference>
<comment type="caution">
    <text evidence="3">The sequence shown here is derived from an EMBL/GenBank/DDBJ whole genome shotgun (WGS) entry which is preliminary data.</text>
</comment>
<feature type="transmembrane region" description="Helical" evidence="1">
    <location>
        <begin position="21"/>
        <end position="43"/>
    </location>
</feature>
<dbReference type="NCBIfam" id="TIGR00254">
    <property type="entry name" value="GGDEF"/>
    <property type="match status" value="1"/>
</dbReference>
<protein>
    <recommendedName>
        <fullName evidence="2">GGDEF domain-containing protein</fullName>
    </recommendedName>
</protein>
<evidence type="ECO:0000256" key="1">
    <source>
        <dbReference type="SAM" id="Phobius"/>
    </source>
</evidence>
<dbReference type="InterPro" id="IPR043128">
    <property type="entry name" value="Rev_trsase/Diguanyl_cyclase"/>
</dbReference>
<evidence type="ECO:0000259" key="2">
    <source>
        <dbReference type="PROSITE" id="PS50887"/>
    </source>
</evidence>
<dbReference type="PANTHER" id="PTHR45138">
    <property type="entry name" value="REGULATORY COMPONENTS OF SENSORY TRANSDUCTION SYSTEM"/>
    <property type="match status" value="1"/>
</dbReference>
<gene>
    <name evidence="3" type="ORF">GCM10008956_17530</name>
</gene>
<feature type="transmembrane region" description="Helical" evidence="1">
    <location>
        <begin position="161"/>
        <end position="182"/>
    </location>
</feature>
<sequence length="355" mass="37702">MPNGGMTPRLPPLSGTDRDPVKFWVLVMFFGAGVGLAALGLLLPGGPGARPDLGRALMLGNGIGSLAALALLGRARRRPPLRRFDLPLLLLAQVCTLGGVLGETFLFGSQFSSMTQLWVTVFAAGFLPRRLVWAQQLLGLASITLMVWVRTRYGVDPPHLWVVEGIVTALPVLLTGVAVAYFRGVAEQEAWALEQAGRTDPLTGLGNRRALFETFGARRAGAAGLTGLVMLDIDHFKGVNDRYGHAEGDRVIRVLADVMREHAAPGDLLTRHGGEEFVWVTAASGEEALLARVNALREAFAQRAEVLGVTVSAGVAVTARPLADPAALLPDLLRRADAALYGAKAAGRDQARLAS</sequence>
<dbReference type="GO" id="GO:1902201">
    <property type="term" value="P:negative regulation of bacterial-type flagellum-dependent cell motility"/>
    <property type="evidence" value="ECO:0007669"/>
    <property type="project" value="TreeGrafter"/>
</dbReference>
<dbReference type="CDD" id="cd01949">
    <property type="entry name" value="GGDEF"/>
    <property type="match status" value="1"/>
</dbReference>